<proteinExistence type="predicted"/>
<keyword evidence="2" id="KW-1185">Reference proteome</keyword>
<feature type="non-terminal residue" evidence="1">
    <location>
        <position position="44"/>
    </location>
</feature>
<dbReference type="AlphaFoldDB" id="A0A9N9EB48"/>
<evidence type="ECO:0000313" key="2">
    <source>
        <dbReference type="Proteomes" id="UP000789831"/>
    </source>
</evidence>
<accession>A0A9N9EB48</accession>
<name>A0A9N9EB48_9GLOM</name>
<feature type="non-terminal residue" evidence="1">
    <location>
        <position position="1"/>
    </location>
</feature>
<organism evidence="1 2">
    <name type="scientific">Ambispora gerdemannii</name>
    <dbReference type="NCBI Taxonomy" id="144530"/>
    <lineage>
        <taxon>Eukaryota</taxon>
        <taxon>Fungi</taxon>
        <taxon>Fungi incertae sedis</taxon>
        <taxon>Mucoromycota</taxon>
        <taxon>Glomeromycotina</taxon>
        <taxon>Glomeromycetes</taxon>
        <taxon>Archaeosporales</taxon>
        <taxon>Ambisporaceae</taxon>
        <taxon>Ambispora</taxon>
    </lineage>
</organism>
<dbReference type="EMBL" id="CAJVPL010006949">
    <property type="protein sequence ID" value="CAG8667068.1"/>
    <property type="molecule type" value="Genomic_DNA"/>
</dbReference>
<evidence type="ECO:0000313" key="1">
    <source>
        <dbReference type="EMBL" id="CAG8667068.1"/>
    </source>
</evidence>
<dbReference type="Proteomes" id="UP000789831">
    <property type="component" value="Unassembled WGS sequence"/>
</dbReference>
<gene>
    <name evidence="1" type="ORF">AGERDE_LOCUS12086</name>
</gene>
<protein>
    <submittedName>
        <fullName evidence="1">11488_t:CDS:1</fullName>
    </submittedName>
</protein>
<reference evidence="1" key="1">
    <citation type="submission" date="2021-06" db="EMBL/GenBank/DDBJ databases">
        <authorList>
            <person name="Kallberg Y."/>
            <person name="Tangrot J."/>
            <person name="Rosling A."/>
        </authorList>
    </citation>
    <scope>NUCLEOTIDE SEQUENCE</scope>
    <source>
        <strain evidence="1">MT106</strain>
    </source>
</reference>
<comment type="caution">
    <text evidence="1">The sequence shown here is derived from an EMBL/GenBank/DDBJ whole genome shotgun (WGS) entry which is preliminary data.</text>
</comment>
<sequence length="44" mass="5298">RAVISEKSETERAAKDRQQIMNELMERTCDLYWRVEKRGDPEQT</sequence>
<dbReference type="OrthoDB" id="2429894at2759"/>